<keyword evidence="1" id="KW-0812">Transmembrane</keyword>
<evidence type="ECO:0000256" key="1">
    <source>
        <dbReference type="SAM" id="Phobius"/>
    </source>
</evidence>
<gene>
    <name evidence="2" type="ORF">IAD16_01010</name>
</gene>
<evidence type="ECO:0000313" key="3">
    <source>
        <dbReference type="Proteomes" id="UP000824091"/>
    </source>
</evidence>
<protein>
    <submittedName>
        <fullName evidence="2">Uncharacterized protein</fullName>
    </submittedName>
</protein>
<organism evidence="2 3">
    <name type="scientific">Candidatus Fimisoma avicola</name>
    <dbReference type="NCBI Taxonomy" id="2840826"/>
    <lineage>
        <taxon>Bacteria</taxon>
        <taxon>Bacillati</taxon>
        <taxon>Bacillota</taxon>
        <taxon>Clostridia</taxon>
        <taxon>Eubacteriales</taxon>
        <taxon>Candidatus Fimisoma</taxon>
    </lineage>
</organism>
<reference evidence="2" key="2">
    <citation type="journal article" date="2021" name="PeerJ">
        <title>Extensive microbial diversity within the chicken gut microbiome revealed by metagenomics and culture.</title>
        <authorList>
            <person name="Gilroy R."/>
            <person name="Ravi A."/>
            <person name="Getino M."/>
            <person name="Pursley I."/>
            <person name="Horton D.L."/>
            <person name="Alikhan N.F."/>
            <person name="Baker D."/>
            <person name="Gharbi K."/>
            <person name="Hall N."/>
            <person name="Watson M."/>
            <person name="Adriaenssens E.M."/>
            <person name="Foster-Nyarko E."/>
            <person name="Jarju S."/>
            <person name="Secka A."/>
            <person name="Antonio M."/>
            <person name="Oren A."/>
            <person name="Chaudhuri R.R."/>
            <person name="La Ragione R."/>
            <person name="Hildebrand F."/>
            <person name="Pallen M.J."/>
        </authorList>
    </citation>
    <scope>NUCLEOTIDE SEQUENCE</scope>
    <source>
        <strain evidence="2">11300</strain>
    </source>
</reference>
<evidence type="ECO:0000313" key="2">
    <source>
        <dbReference type="EMBL" id="HIU26945.1"/>
    </source>
</evidence>
<feature type="transmembrane region" description="Helical" evidence="1">
    <location>
        <begin position="6"/>
        <end position="26"/>
    </location>
</feature>
<dbReference type="Proteomes" id="UP000824091">
    <property type="component" value="Unassembled WGS sequence"/>
</dbReference>
<keyword evidence="1" id="KW-0472">Membrane</keyword>
<accession>A0A9D1L7F6</accession>
<feature type="transmembrane region" description="Helical" evidence="1">
    <location>
        <begin position="47"/>
        <end position="67"/>
    </location>
</feature>
<feature type="transmembrane region" description="Helical" evidence="1">
    <location>
        <begin position="73"/>
        <end position="89"/>
    </location>
</feature>
<reference evidence="2" key="1">
    <citation type="submission" date="2020-10" db="EMBL/GenBank/DDBJ databases">
        <authorList>
            <person name="Gilroy R."/>
        </authorList>
    </citation>
    <scope>NUCLEOTIDE SEQUENCE</scope>
    <source>
        <strain evidence="2">11300</strain>
    </source>
</reference>
<dbReference type="EMBL" id="DVMO01000016">
    <property type="protein sequence ID" value="HIU26945.1"/>
    <property type="molecule type" value="Genomic_DNA"/>
</dbReference>
<proteinExistence type="predicted"/>
<sequence length="117" mass="13732">MIMDLIMYFCCYLSGIFFGVMFFTIIENASKGFRQFVRKVCRAVPFLFRRIIMWVMIIILCFVGWNYFKTATLYRGLISGALAGIFIYFKAGVTMGNNPDPYNKERKNKMKKLKKSK</sequence>
<name>A0A9D1L7F6_9FIRM</name>
<dbReference type="AlphaFoldDB" id="A0A9D1L7F6"/>
<keyword evidence="1" id="KW-1133">Transmembrane helix</keyword>
<comment type="caution">
    <text evidence="2">The sequence shown here is derived from an EMBL/GenBank/DDBJ whole genome shotgun (WGS) entry which is preliminary data.</text>
</comment>